<evidence type="ECO:0000256" key="2">
    <source>
        <dbReference type="ARBA" id="ARBA00022490"/>
    </source>
</evidence>
<feature type="active site" description="Schiff-base intermediate with acetaldehyde" evidence="7">
    <location>
        <position position="152"/>
    </location>
</feature>
<dbReference type="InterPro" id="IPR028581">
    <property type="entry name" value="DeoC_typeI"/>
</dbReference>
<feature type="active site" description="Proton donor/acceptor" evidence="7">
    <location>
        <position position="181"/>
    </location>
</feature>
<evidence type="ECO:0000313" key="9">
    <source>
        <dbReference type="Proteomes" id="UP000199321"/>
    </source>
</evidence>
<dbReference type="PIRSF" id="PIRSF001357">
    <property type="entry name" value="DeoC"/>
    <property type="match status" value="1"/>
</dbReference>
<comment type="catalytic activity">
    <reaction evidence="5 7">
        <text>2-deoxy-D-ribose 5-phosphate = D-glyceraldehyde 3-phosphate + acetaldehyde</text>
        <dbReference type="Rhea" id="RHEA:12821"/>
        <dbReference type="ChEBI" id="CHEBI:15343"/>
        <dbReference type="ChEBI" id="CHEBI:59776"/>
        <dbReference type="ChEBI" id="CHEBI:62877"/>
        <dbReference type="EC" id="4.1.2.4"/>
    </reaction>
</comment>
<keyword evidence="4 7" id="KW-0704">Schiff base</keyword>
<comment type="function">
    <text evidence="6 7">Catalyzes a reversible aldol reaction between acetaldehyde and D-glyceraldehyde 3-phosphate to generate 2-deoxy-D-ribose 5-phosphate.</text>
</comment>
<comment type="similarity">
    <text evidence="1 7">Belongs to the DeoC/FbaB aldolase family. DeoC type 1 subfamily.</text>
</comment>
<reference evidence="8 9" key="1">
    <citation type="submission" date="2016-10" db="EMBL/GenBank/DDBJ databases">
        <authorList>
            <person name="de Groot N.N."/>
        </authorList>
    </citation>
    <scope>NUCLEOTIDE SEQUENCE [LARGE SCALE GENOMIC DNA]</scope>
    <source>
        <strain evidence="8 9">DSM 16195</strain>
    </source>
</reference>
<dbReference type="UniPathway" id="UPA00002">
    <property type="reaction ID" value="UER00468"/>
</dbReference>
<dbReference type="EMBL" id="FNBA01000005">
    <property type="protein sequence ID" value="SDF09240.1"/>
    <property type="molecule type" value="Genomic_DNA"/>
</dbReference>
<protein>
    <recommendedName>
        <fullName evidence="7">Deoxyribose-phosphate aldolase</fullName>
        <shortName evidence="7">DERA</shortName>
        <ecNumber evidence="7">4.1.2.4</ecNumber>
    </recommendedName>
    <alternativeName>
        <fullName evidence="7">2-deoxy-D-ribose 5-phosphate aldolase</fullName>
    </alternativeName>
    <alternativeName>
        <fullName evidence="7">Phosphodeoxyriboaldolase</fullName>
        <shortName evidence="7">Deoxyriboaldolase</shortName>
    </alternativeName>
</protein>
<evidence type="ECO:0000256" key="4">
    <source>
        <dbReference type="ARBA" id="ARBA00023270"/>
    </source>
</evidence>
<keyword evidence="2 7" id="KW-0963">Cytoplasm</keyword>
<dbReference type="NCBIfam" id="TIGR00126">
    <property type="entry name" value="deoC"/>
    <property type="match status" value="1"/>
</dbReference>
<dbReference type="PANTHER" id="PTHR10889">
    <property type="entry name" value="DEOXYRIBOSE-PHOSPHATE ALDOLASE"/>
    <property type="match status" value="1"/>
</dbReference>
<sequence length="220" mass="23756">MKNLHTYIEHTLLKSTATTEDITNLCNEAIEYNFYGVCVNTCYVTLAANTLKDHSAKVIATVGFPLGANSTKSKIEETKQAIKEGADEIDMVLNVGFLKSQLTKSVSAEIKAIKKVMGRRILKVIIETCYLSQAEMKLASEIARLAGADFVKTSTGFGSRGATVKDIITIKKKVGDHMQIKASGGIKTASQCIELIEAGASRIGTSNGIGILYDHKNHEA</sequence>
<dbReference type="GO" id="GO:0004139">
    <property type="term" value="F:deoxyribose-phosphate aldolase activity"/>
    <property type="evidence" value="ECO:0007669"/>
    <property type="project" value="UniProtKB-UniRule"/>
</dbReference>
<dbReference type="SUPFAM" id="SSF51569">
    <property type="entry name" value="Aldolase"/>
    <property type="match status" value="1"/>
</dbReference>
<evidence type="ECO:0000256" key="7">
    <source>
        <dbReference type="HAMAP-Rule" id="MF_00114"/>
    </source>
</evidence>
<dbReference type="Pfam" id="PF01791">
    <property type="entry name" value="DeoC"/>
    <property type="match status" value="1"/>
</dbReference>
<dbReference type="AlphaFoldDB" id="A0A1G7I941"/>
<comment type="subcellular location">
    <subcellularLocation>
        <location evidence="7">Cytoplasm</location>
    </subcellularLocation>
</comment>
<proteinExistence type="inferred from homology"/>
<dbReference type="GO" id="GO:0009264">
    <property type="term" value="P:deoxyribonucleotide catabolic process"/>
    <property type="evidence" value="ECO:0007669"/>
    <property type="project" value="UniProtKB-UniRule"/>
</dbReference>
<dbReference type="HAMAP" id="MF_00114">
    <property type="entry name" value="DeoC_type1"/>
    <property type="match status" value="1"/>
</dbReference>
<gene>
    <name evidence="7" type="primary">deoC</name>
    <name evidence="8" type="ORF">SAMN05421855_105156</name>
</gene>
<evidence type="ECO:0000256" key="1">
    <source>
        <dbReference type="ARBA" id="ARBA00010936"/>
    </source>
</evidence>
<dbReference type="FunFam" id="3.20.20.70:FF:000044">
    <property type="entry name" value="Deoxyribose-phosphate aldolase"/>
    <property type="match status" value="1"/>
</dbReference>
<organism evidence="8 9">
    <name type="scientific">Ulvibacter litoralis</name>
    <dbReference type="NCBI Taxonomy" id="227084"/>
    <lineage>
        <taxon>Bacteria</taxon>
        <taxon>Pseudomonadati</taxon>
        <taxon>Bacteroidota</taxon>
        <taxon>Flavobacteriia</taxon>
        <taxon>Flavobacteriales</taxon>
        <taxon>Flavobacteriaceae</taxon>
        <taxon>Ulvibacter</taxon>
    </lineage>
</organism>
<dbReference type="Proteomes" id="UP000199321">
    <property type="component" value="Unassembled WGS sequence"/>
</dbReference>
<dbReference type="GO" id="GO:0006018">
    <property type="term" value="P:2-deoxyribose 1-phosphate catabolic process"/>
    <property type="evidence" value="ECO:0007669"/>
    <property type="project" value="UniProtKB-UniRule"/>
</dbReference>
<evidence type="ECO:0000256" key="6">
    <source>
        <dbReference type="ARBA" id="ARBA00056337"/>
    </source>
</evidence>
<dbReference type="OrthoDB" id="9778711at2"/>
<dbReference type="GO" id="GO:0016052">
    <property type="term" value="P:carbohydrate catabolic process"/>
    <property type="evidence" value="ECO:0007669"/>
    <property type="project" value="TreeGrafter"/>
</dbReference>
<feature type="active site" description="Proton donor/acceptor" evidence="7">
    <location>
        <position position="90"/>
    </location>
</feature>
<evidence type="ECO:0000313" key="8">
    <source>
        <dbReference type="EMBL" id="SDF09240.1"/>
    </source>
</evidence>
<dbReference type="STRING" id="227084.SAMN05421855_105156"/>
<dbReference type="InterPro" id="IPR011343">
    <property type="entry name" value="DeoC"/>
</dbReference>
<dbReference type="RefSeq" id="WP_093145037.1">
    <property type="nucleotide sequence ID" value="NZ_BMWO01000007.1"/>
</dbReference>
<dbReference type="EC" id="4.1.2.4" evidence="7"/>
<dbReference type="CDD" id="cd00959">
    <property type="entry name" value="DeoC"/>
    <property type="match status" value="1"/>
</dbReference>
<keyword evidence="9" id="KW-1185">Reference proteome</keyword>
<dbReference type="InterPro" id="IPR002915">
    <property type="entry name" value="DeoC/FbaB/LacD_aldolase"/>
</dbReference>
<evidence type="ECO:0000256" key="5">
    <source>
        <dbReference type="ARBA" id="ARBA00048791"/>
    </source>
</evidence>
<comment type="pathway">
    <text evidence="7">Carbohydrate degradation; 2-deoxy-D-ribose 1-phosphate degradation; D-glyceraldehyde 3-phosphate and acetaldehyde from 2-deoxy-alpha-D-ribose 1-phosphate: step 2/2.</text>
</comment>
<keyword evidence="3 7" id="KW-0456">Lyase</keyword>
<dbReference type="PANTHER" id="PTHR10889:SF1">
    <property type="entry name" value="DEOXYRIBOSE-PHOSPHATE ALDOLASE"/>
    <property type="match status" value="1"/>
</dbReference>
<name>A0A1G7I941_9FLAO</name>
<accession>A0A1G7I941</accession>
<dbReference type="GO" id="GO:0005737">
    <property type="term" value="C:cytoplasm"/>
    <property type="evidence" value="ECO:0007669"/>
    <property type="project" value="UniProtKB-SubCell"/>
</dbReference>
<dbReference type="Gene3D" id="3.20.20.70">
    <property type="entry name" value="Aldolase class I"/>
    <property type="match status" value="1"/>
</dbReference>
<dbReference type="SMART" id="SM01133">
    <property type="entry name" value="DeoC"/>
    <property type="match status" value="1"/>
</dbReference>
<evidence type="ECO:0000256" key="3">
    <source>
        <dbReference type="ARBA" id="ARBA00023239"/>
    </source>
</evidence>
<dbReference type="InterPro" id="IPR013785">
    <property type="entry name" value="Aldolase_TIM"/>
</dbReference>